<proteinExistence type="predicted"/>
<keyword evidence="3" id="KW-1185">Reference proteome</keyword>
<dbReference type="AlphaFoldDB" id="A0AAW0V0E9"/>
<accession>A0AAW0V0E9</accession>
<name>A0AAW0V0E9_SCYPA</name>
<comment type="caution">
    <text evidence="2">The sequence shown here is derived from an EMBL/GenBank/DDBJ whole genome shotgun (WGS) entry which is preliminary data.</text>
</comment>
<dbReference type="Proteomes" id="UP001487740">
    <property type="component" value="Unassembled WGS sequence"/>
</dbReference>
<organism evidence="2 3">
    <name type="scientific">Scylla paramamosain</name>
    <name type="common">Mud crab</name>
    <dbReference type="NCBI Taxonomy" id="85552"/>
    <lineage>
        <taxon>Eukaryota</taxon>
        <taxon>Metazoa</taxon>
        <taxon>Ecdysozoa</taxon>
        <taxon>Arthropoda</taxon>
        <taxon>Crustacea</taxon>
        <taxon>Multicrustacea</taxon>
        <taxon>Malacostraca</taxon>
        <taxon>Eumalacostraca</taxon>
        <taxon>Eucarida</taxon>
        <taxon>Decapoda</taxon>
        <taxon>Pleocyemata</taxon>
        <taxon>Brachyura</taxon>
        <taxon>Eubrachyura</taxon>
        <taxon>Portunoidea</taxon>
        <taxon>Portunidae</taxon>
        <taxon>Portuninae</taxon>
        <taxon>Scylla</taxon>
    </lineage>
</organism>
<evidence type="ECO:0000313" key="2">
    <source>
        <dbReference type="EMBL" id="KAK8404766.1"/>
    </source>
</evidence>
<dbReference type="InterPro" id="IPR032135">
    <property type="entry name" value="DUF4817"/>
</dbReference>
<evidence type="ECO:0000259" key="1">
    <source>
        <dbReference type="Pfam" id="PF16087"/>
    </source>
</evidence>
<sequence length="260" mass="29924">MSSSNTSPPEPIEVKVMPLDTEEYKVLKIDAEEVMTYPLCEDSDTSPFELFKQRMAYEINSLQKAKNSQIISEAKACGIMQYLQWRKNPSDYPNMKLSDFSRHTIREYASAKRMVLIDVPDLGFYNVLAVPKKTDLDACVAFSDYRRVIHAGQLFDVVHYLHTDSNKNTHWCVVELTTIKPQQPCKQPVSWSLEKRIFLVKEFYQSKNSIDCVLKKYQEEFGRCDLPQPQTIQRLVQLFEETGSVLAPEGWLTTLAPVSP</sequence>
<dbReference type="EMBL" id="JARAKH010000003">
    <property type="protein sequence ID" value="KAK8404766.1"/>
    <property type="molecule type" value="Genomic_DNA"/>
</dbReference>
<dbReference type="Pfam" id="PF16087">
    <property type="entry name" value="DUF4817"/>
    <property type="match status" value="1"/>
</dbReference>
<evidence type="ECO:0000313" key="3">
    <source>
        <dbReference type="Proteomes" id="UP001487740"/>
    </source>
</evidence>
<reference evidence="2 3" key="1">
    <citation type="submission" date="2023-03" db="EMBL/GenBank/DDBJ databases">
        <title>High-quality genome of Scylla paramamosain provides insights in environmental adaptation.</title>
        <authorList>
            <person name="Zhang L."/>
        </authorList>
    </citation>
    <scope>NUCLEOTIDE SEQUENCE [LARGE SCALE GENOMIC DNA]</scope>
    <source>
        <strain evidence="2">LZ_2023a</strain>
        <tissue evidence="2">Muscle</tissue>
    </source>
</reference>
<protein>
    <recommendedName>
        <fullName evidence="1">DUF4817 domain-containing protein</fullName>
    </recommendedName>
</protein>
<gene>
    <name evidence="2" type="ORF">O3P69_001405</name>
</gene>
<feature type="domain" description="DUF4817" evidence="1">
    <location>
        <begin position="192"/>
        <end position="245"/>
    </location>
</feature>